<organism evidence="1">
    <name type="scientific">uncultured Leptolyngbya sp</name>
    <dbReference type="NCBI Taxonomy" id="332963"/>
    <lineage>
        <taxon>Bacteria</taxon>
        <taxon>Bacillati</taxon>
        <taxon>Cyanobacteriota</taxon>
        <taxon>Cyanophyceae</taxon>
        <taxon>Leptolyngbyales</taxon>
        <taxon>Leptolyngbyaceae</taxon>
        <taxon>Leptolyngbya group</taxon>
        <taxon>Leptolyngbya</taxon>
        <taxon>environmental samples</taxon>
    </lineage>
</organism>
<evidence type="ECO:0000313" key="1">
    <source>
        <dbReference type="EMBL" id="CAA9423541.1"/>
    </source>
</evidence>
<dbReference type="EMBL" id="CADCTY010002444">
    <property type="protein sequence ID" value="CAA9423541.1"/>
    <property type="molecule type" value="Genomic_DNA"/>
</dbReference>
<dbReference type="AlphaFoldDB" id="A0A6J4PVU0"/>
<name>A0A6J4PVU0_9CYAN</name>
<accession>A0A6J4PVU0</accession>
<proteinExistence type="predicted"/>
<protein>
    <submittedName>
        <fullName evidence="1">Uncharacterized protein</fullName>
    </submittedName>
</protein>
<gene>
    <name evidence="1" type="ORF">AVDCRST_MAG94-7142</name>
</gene>
<reference evidence="1" key="1">
    <citation type="submission" date="2020-02" db="EMBL/GenBank/DDBJ databases">
        <authorList>
            <person name="Meier V. D."/>
        </authorList>
    </citation>
    <scope>NUCLEOTIDE SEQUENCE</scope>
    <source>
        <strain evidence="1">AVDCRST_MAG94</strain>
    </source>
</reference>
<sequence length="40" mass="4441">MQLANAITRRLSACFDTKRGKALLVRQCFLLFRLTAGLGS</sequence>